<protein>
    <recommendedName>
        <fullName evidence="4">Thioredoxin</fullName>
    </recommendedName>
</protein>
<sequence length="195" mass="22612">MMKSKLSKKNSNRLRYKIWLSCIGIIVILVVITLIVFDLIDNKSLQAGDIPEEWKEYELTGKENKIRAALISLMGSPTGEFIYVYESGCDACEEMDSIIFPLAEQQNITVSRFNASQNKDLLPLLDLDNISLPATIYYSRGYKIGWIGSNEEDQYYKDFFDHFHHHYEKHPEGEPDYQEIENMKQEGDHIHPNSQ</sequence>
<feature type="transmembrane region" description="Helical" evidence="1">
    <location>
        <begin position="20"/>
        <end position="40"/>
    </location>
</feature>
<dbReference type="STRING" id="1027249.SAMN05216179_1385"/>
<evidence type="ECO:0000313" key="2">
    <source>
        <dbReference type="EMBL" id="SHM95001.1"/>
    </source>
</evidence>
<gene>
    <name evidence="2" type="ORF">SAMN05216179_1385</name>
</gene>
<evidence type="ECO:0008006" key="4">
    <source>
        <dbReference type="Google" id="ProtNLM"/>
    </source>
</evidence>
<keyword evidence="1" id="KW-1133">Transmembrane helix</keyword>
<dbReference type="EMBL" id="FRCZ01000002">
    <property type="protein sequence ID" value="SHM95001.1"/>
    <property type="molecule type" value="Genomic_DNA"/>
</dbReference>
<evidence type="ECO:0000256" key="1">
    <source>
        <dbReference type="SAM" id="Phobius"/>
    </source>
</evidence>
<dbReference type="Proteomes" id="UP000184184">
    <property type="component" value="Unassembled WGS sequence"/>
</dbReference>
<dbReference type="InterPro" id="IPR036249">
    <property type="entry name" value="Thioredoxin-like_sf"/>
</dbReference>
<dbReference type="SUPFAM" id="SSF52833">
    <property type="entry name" value="Thioredoxin-like"/>
    <property type="match status" value="1"/>
</dbReference>
<evidence type="ECO:0000313" key="3">
    <source>
        <dbReference type="Proteomes" id="UP000184184"/>
    </source>
</evidence>
<organism evidence="2 3">
    <name type="scientific">Gracilibacillus kekensis</name>
    <dbReference type="NCBI Taxonomy" id="1027249"/>
    <lineage>
        <taxon>Bacteria</taxon>
        <taxon>Bacillati</taxon>
        <taxon>Bacillota</taxon>
        <taxon>Bacilli</taxon>
        <taxon>Bacillales</taxon>
        <taxon>Bacillaceae</taxon>
        <taxon>Gracilibacillus</taxon>
    </lineage>
</organism>
<proteinExistence type="predicted"/>
<keyword evidence="1" id="KW-0812">Transmembrane</keyword>
<name>A0A1M7MWL3_9BACI</name>
<keyword evidence="1" id="KW-0472">Membrane</keyword>
<dbReference type="RefSeq" id="WP_170862658.1">
    <property type="nucleotide sequence ID" value="NZ_FRCZ01000002.1"/>
</dbReference>
<reference evidence="2 3" key="1">
    <citation type="submission" date="2016-11" db="EMBL/GenBank/DDBJ databases">
        <authorList>
            <person name="Jaros S."/>
            <person name="Januszkiewicz K."/>
            <person name="Wedrychowicz H."/>
        </authorList>
    </citation>
    <scope>NUCLEOTIDE SEQUENCE [LARGE SCALE GENOMIC DNA]</scope>
    <source>
        <strain evidence="2 3">CGMCC 1.10681</strain>
    </source>
</reference>
<keyword evidence="3" id="KW-1185">Reference proteome</keyword>
<dbReference type="AlphaFoldDB" id="A0A1M7MWL3"/>
<accession>A0A1M7MWL3</accession>